<comment type="catalytic activity">
    <reaction evidence="13">
        <text>L-tyrosyl-[protein] + ATP = O-phospho-L-tyrosyl-[protein] + ADP + H(+)</text>
        <dbReference type="Rhea" id="RHEA:10596"/>
        <dbReference type="Rhea" id="RHEA-COMP:10136"/>
        <dbReference type="Rhea" id="RHEA-COMP:20101"/>
        <dbReference type="ChEBI" id="CHEBI:15378"/>
        <dbReference type="ChEBI" id="CHEBI:30616"/>
        <dbReference type="ChEBI" id="CHEBI:46858"/>
        <dbReference type="ChEBI" id="CHEBI:61978"/>
        <dbReference type="ChEBI" id="CHEBI:456216"/>
    </reaction>
</comment>
<comment type="caution">
    <text evidence="18">The sequence shown here is derived from an EMBL/GenBank/DDBJ whole genome shotgun (WGS) entry which is preliminary data.</text>
</comment>
<dbReference type="InterPro" id="IPR032807">
    <property type="entry name" value="GNVR"/>
</dbReference>
<dbReference type="RefSeq" id="WP_129971348.1">
    <property type="nucleotide sequence ID" value="NZ_JACCEW010000008.1"/>
</dbReference>
<evidence type="ECO:0000256" key="11">
    <source>
        <dbReference type="ARBA" id="ARBA00023136"/>
    </source>
</evidence>
<name>A0A853FH34_9BURK</name>
<evidence type="ECO:0000313" key="18">
    <source>
        <dbReference type="EMBL" id="NYT38952.1"/>
    </source>
</evidence>
<evidence type="ECO:0000259" key="15">
    <source>
        <dbReference type="Pfam" id="PF02706"/>
    </source>
</evidence>
<dbReference type="GO" id="GO:0004713">
    <property type="term" value="F:protein tyrosine kinase activity"/>
    <property type="evidence" value="ECO:0007669"/>
    <property type="project" value="TreeGrafter"/>
</dbReference>
<accession>A0A853FH34</accession>
<feature type="domain" description="Tyrosine-protein kinase G-rich" evidence="17">
    <location>
        <begin position="397"/>
        <end position="477"/>
    </location>
</feature>
<sequence length="750" mass="81222">MNHASTPTAPANLSLVLAPPQSAEEEDIDFPGILDALFNARRLILLITILGVAAGAAYAFLKQPIYQSDLLIQVEQSQGESDNQILGALASAFDIQSPASAEMQILRSRLVLGQASDTLKLYISAQPDYLPVVGEWLARRAHEPSSSDIPLLDGYVWGNESIDIEHLQVPQALVNRTLTLRMTASGYDLLDPDGKVLAQGMPGVDVAFDTPDGSGSIQVSSLQGNPGDRFNVKRLSRQHVIEKLQHDLVMEEKGKPSGVLSVKLNGTDPVQLAAILNAIGTAYVEQNTARKAAEAEKSLTFLDGFLPQLRKQMDEADDRYTSFRDTHGTFDLGTEGTLSLNTSVQLKTELFSLQQKRRELSVQFAPSHPSIRALDAQISAAQSQLDKLEMHIKGLPDLEQQLLNLRRDAKVNSEIYASLLTSMQQLRLVKEGKVGNVRLVDRAVVPERPIKPNKPMVLAISACAGLLLGAALVLLRSTLGAGIKGASDIESRMGLSVFATVPRTRVRPGRWASGARRNGSAWVLAQSAPNDPAIESLRSLRTSLRPLLYDAPNNIVMLTGPTPHIGKTFTSINLAAVLGSSGKKVLLIDTDFRSGGVHQQFGLPRENGYEELIRGDITVHQAIHKEPIPGVDVITTGNLPLYPAEALLADRAATLLDELSHAYDVVVLDAAPVLPVSDSLALAPHAGVLFLLARAEVTTLDELEESAKRLRQAGAEVSGVILNDFDPGSHKFSSKYGRHRQYQLEYGKHA</sequence>
<dbReference type="PANTHER" id="PTHR32309:SF32">
    <property type="entry name" value="TYROSINE-PROTEIN KINASE ETK-RELATED"/>
    <property type="match status" value="1"/>
</dbReference>
<dbReference type="InterPro" id="IPR003856">
    <property type="entry name" value="LPS_length_determ_N"/>
</dbReference>
<keyword evidence="10 14" id="KW-1133">Transmembrane helix</keyword>
<keyword evidence="6 14" id="KW-0812">Transmembrane</keyword>
<dbReference type="AlphaFoldDB" id="A0A853FH34"/>
<gene>
    <name evidence="18" type="ORF">H0A68_18915</name>
</gene>
<dbReference type="Gene3D" id="3.40.50.300">
    <property type="entry name" value="P-loop containing nucleotide triphosphate hydrolases"/>
    <property type="match status" value="1"/>
</dbReference>
<dbReference type="Proteomes" id="UP000580517">
    <property type="component" value="Unassembled WGS sequence"/>
</dbReference>
<dbReference type="OrthoDB" id="9808257at2"/>
<dbReference type="InterPro" id="IPR025669">
    <property type="entry name" value="AAA_dom"/>
</dbReference>
<dbReference type="InterPro" id="IPR005700">
    <property type="entry name" value="EPS_ExoP-like"/>
</dbReference>
<dbReference type="CDD" id="cd05387">
    <property type="entry name" value="BY-kinase"/>
    <property type="match status" value="1"/>
</dbReference>
<keyword evidence="9" id="KW-0067">ATP-binding</keyword>
<keyword evidence="7" id="KW-0547">Nucleotide-binding</keyword>
<dbReference type="Pfam" id="PF23607">
    <property type="entry name" value="WZC_N"/>
    <property type="match status" value="1"/>
</dbReference>
<evidence type="ECO:0000256" key="9">
    <source>
        <dbReference type="ARBA" id="ARBA00022840"/>
    </source>
</evidence>
<evidence type="ECO:0000259" key="17">
    <source>
        <dbReference type="Pfam" id="PF13807"/>
    </source>
</evidence>
<keyword evidence="3" id="KW-1003">Cell membrane</keyword>
<feature type="domain" description="AAA" evidence="16">
    <location>
        <begin position="565"/>
        <end position="683"/>
    </location>
</feature>
<keyword evidence="8" id="KW-0418">Kinase</keyword>
<evidence type="ECO:0000256" key="12">
    <source>
        <dbReference type="ARBA" id="ARBA00023137"/>
    </source>
</evidence>
<evidence type="ECO:0000256" key="7">
    <source>
        <dbReference type="ARBA" id="ARBA00022741"/>
    </source>
</evidence>
<evidence type="ECO:0000256" key="3">
    <source>
        <dbReference type="ARBA" id="ARBA00022475"/>
    </source>
</evidence>
<dbReference type="GO" id="GO:0005886">
    <property type="term" value="C:plasma membrane"/>
    <property type="evidence" value="ECO:0007669"/>
    <property type="project" value="UniProtKB-SubCell"/>
</dbReference>
<dbReference type="EMBL" id="JACCEW010000008">
    <property type="protein sequence ID" value="NYT38952.1"/>
    <property type="molecule type" value="Genomic_DNA"/>
</dbReference>
<evidence type="ECO:0000313" key="19">
    <source>
        <dbReference type="Proteomes" id="UP000580517"/>
    </source>
</evidence>
<evidence type="ECO:0000256" key="1">
    <source>
        <dbReference type="ARBA" id="ARBA00004429"/>
    </source>
</evidence>
<reference evidence="18 19" key="1">
    <citation type="submission" date="2020-07" db="EMBL/GenBank/DDBJ databases">
        <title>Taxonomic revisions and descriptions of new bacterial species based on genomic comparisons in the high-G+C-content subgroup of the family Alcaligenaceae.</title>
        <authorList>
            <person name="Szabo A."/>
            <person name="Felfoldi T."/>
        </authorList>
    </citation>
    <scope>NUCLEOTIDE SEQUENCE [LARGE SCALE GENOMIC DNA]</scope>
    <source>
        <strain evidence="18 19">DSM 25264</strain>
    </source>
</reference>
<keyword evidence="11 14" id="KW-0472">Membrane</keyword>
<dbReference type="InterPro" id="IPR027417">
    <property type="entry name" value="P-loop_NTPase"/>
</dbReference>
<dbReference type="Pfam" id="PF13807">
    <property type="entry name" value="GNVR"/>
    <property type="match status" value="1"/>
</dbReference>
<evidence type="ECO:0000259" key="16">
    <source>
        <dbReference type="Pfam" id="PF13614"/>
    </source>
</evidence>
<dbReference type="InterPro" id="IPR005702">
    <property type="entry name" value="Wzc-like_C"/>
</dbReference>
<keyword evidence="12" id="KW-0829">Tyrosine-protein kinase</keyword>
<comment type="subcellular location">
    <subcellularLocation>
        <location evidence="1">Cell inner membrane</location>
        <topology evidence="1">Multi-pass membrane protein</topology>
    </subcellularLocation>
</comment>
<dbReference type="Pfam" id="PF13614">
    <property type="entry name" value="AAA_31"/>
    <property type="match status" value="1"/>
</dbReference>
<feature type="domain" description="Polysaccharide chain length determinant N-terminal" evidence="15">
    <location>
        <begin position="26"/>
        <end position="118"/>
    </location>
</feature>
<protein>
    <submittedName>
        <fullName evidence="18">AAA family ATPase</fullName>
    </submittedName>
</protein>
<dbReference type="NCBIfam" id="TIGR01005">
    <property type="entry name" value="eps_transp_fam"/>
    <property type="match status" value="1"/>
</dbReference>
<comment type="similarity">
    <text evidence="2">Belongs to the etk/wzc family.</text>
</comment>
<evidence type="ECO:0000256" key="5">
    <source>
        <dbReference type="ARBA" id="ARBA00022679"/>
    </source>
</evidence>
<evidence type="ECO:0000256" key="14">
    <source>
        <dbReference type="SAM" id="Phobius"/>
    </source>
</evidence>
<keyword evidence="4" id="KW-0997">Cell inner membrane</keyword>
<feature type="transmembrane region" description="Helical" evidence="14">
    <location>
        <begin position="43"/>
        <end position="61"/>
    </location>
</feature>
<organism evidence="18 19">
    <name type="scientific">Allopusillimonas soli</name>
    <dbReference type="NCBI Taxonomy" id="659016"/>
    <lineage>
        <taxon>Bacteria</taxon>
        <taxon>Pseudomonadati</taxon>
        <taxon>Pseudomonadota</taxon>
        <taxon>Betaproteobacteria</taxon>
        <taxon>Burkholderiales</taxon>
        <taxon>Alcaligenaceae</taxon>
        <taxon>Allopusillimonas</taxon>
    </lineage>
</organism>
<evidence type="ECO:0000256" key="10">
    <source>
        <dbReference type="ARBA" id="ARBA00022989"/>
    </source>
</evidence>
<evidence type="ECO:0000256" key="13">
    <source>
        <dbReference type="ARBA" id="ARBA00053015"/>
    </source>
</evidence>
<keyword evidence="19" id="KW-1185">Reference proteome</keyword>
<dbReference type="PANTHER" id="PTHR32309">
    <property type="entry name" value="TYROSINE-PROTEIN KINASE"/>
    <property type="match status" value="1"/>
</dbReference>
<evidence type="ECO:0000256" key="4">
    <source>
        <dbReference type="ARBA" id="ARBA00022519"/>
    </source>
</evidence>
<dbReference type="Pfam" id="PF02706">
    <property type="entry name" value="Wzz"/>
    <property type="match status" value="1"/>
</dbReference>
<evidence type="ECO:0000256" key="6">
    <source>
        <dbReference type="ARBA" id="ARBA00022692"/>
    </source>
</evidence>
<dbReference type="SUPFAM" id="SSF52540">
    <property type="entry name" value="P-loop containing nucleoside triphosphate hydrolases"/>
    <property type="match status" value="1"/>
</dbReference>
<evidence type="ECO:0000256" key="8">
    <source>
        <dbReference type="ARBA" id="ARBA00022777"/>
    </source>
</evidence>
<keyword evidence="5" id="KW-0808">Transferase</keyword>
<proteinExistence type="inferred from homology"/>
<dbReference type="InterPro" id="IPR050445">
    <property type="entry name" value="Bact_polysacc_biosynth/exp"/>
</dbReference>
<evidence type="ECO:0000256" key="2">
    <source>
        <dbReference type="ARBA" id="ARBA00008883"/>
    </source>
</evidence>